<sequence length="149" mass="16454">MASGLSLTRRGLGRVLRTAERGEFSRLVPPAHTFTVGHWKYRERYGGSIHEAAARVIARRAMGFREQIPRALRRRVVEWRRNSARQVHPHGSRERNRDDPEDQGRLEAAGRAPALAAQRACPVAAARAAKYLAGLQAAGPGTLATPFGR</sequence>
<accession>A0AA35G6H7</accession>
<feature type="region of interest" description="Disordered" evidence="1">
    <location>
        <begin position="80"/>
        <end position="112"/>
    </location>
</feature>
<feature type="compositionally biased region" description="Basic and acidic residues" evidence="1">
    <location>
        <begin position="91"/>
        <end position="105"/>
    </location>
</feature>
<organism evidence="2 3">
    <name type="scientific">Caldinitratiruptor microaerophilus</name>
    <dbReference type="NCBI Taxonomy" id="671077"/>
    <lineage>
        <taxon>Bacteria</taxon>
        <taxon>Bacillati</taxon>
        <taxon>Bacillota</taxon>
        <taxon>Clostridia</taxon>
        <taxon>Eubacteriales</taxon>
        <taxon>Symbiobacteriaceae</taxon>
        <taxon>Caldinitratiruptor</taxon>
    </lineage>
</organism>
<proteinExistence type="predicted"/>
<keyword evidence="3" id="KW-1185">Reference proteome</keyword>
<dbReference type="AlphaFoldDB" id="A0AA35G6H7"/>
<evidence type="ECO:0000256" key="1">
    <source>
        <dbReference type="SAM" id="MobiDB-lite"/>
    </source>
</evidence>
<protein>
    <submittedName>
        <fullName evidence="2">Uncharacterized protein</fullName>
    </submittedName>
</protein>
<dbReference type="KEGG" id="cmic:caldi_24110"/>
<evidence type="ECO:0000313" key="2">
    <source>
        <dbReference type="EMBL" id="BDG61321.1"/>
    </source>
</evidence>
<gene>
    <name evidence="2" type="ORF">caldi_24110</name>
</gene>
<dbReference type="EMBL" id="AP025628">
    <property type="protein sequence ID" value="BDG61321.1"/>
    <property type="molecule type" value="Genomic_DNA"/>
</dbReference>
<evidence type="ECO:0000313" key="3">
    <source>
        <dbReference type="Proteomes" id="UP001163687"/>
    </source>
</evidence>
<name>A0AA35G6H7_9FIRM</name>
<reference evidence="2" key="1">
    <citation type="submission" date="2022-03" db="EMBL/GenBank/DDBJ databases">
        <title>Complete genome sequence of Caldinitratiruptor microaerophilus.</title>
        <authorList>
            <person name="Mukaiyama R."/>
            <person name="Nishiyama T."/>
            <person name="Ueda K."/>
        </authorList>
    </citation>
    <scope>NUCLEOTIDE SEQUENCE</scope>
    <source>
        <strain evidence="2">JCM 16183</strain>
    </source>
</reference>
<dbReference type="Proteomes" id="UP001163687">
    <property type="component" value="Chromosome"/>
</dbReference>